<keyword evidence="2" id="KW-0472">Membrane</keyword>
<accession>A0ABS5KLU7</accession>
<evidence type="ECO:0008006" key="5">
    <source>
        <dbReference type="Google" id="ProtNLM"/>
    </source>
</evidence>
<name>A0ABS5KLU7_9ACTN</name>
<dbReference type="EMBL" id="JAAFYZ010000021">
    <property type="protein sequence ID" value="MBS2546985.1"/>
    <property type="molecule type" value="Genomic_DNA"/>
</dbReference>
<gene>
    <name evidence="3" type="ORF">KGQ19_08895</name>
</gene>
<sequence>MSESPSRRAAGRPPGDGRGGRGRPDGYGRQPAPGQGPWEPQPRTAQRPPRDDRAPRGYDDGGYGQQGQQPRSGGRGRPAGYDDGYAPAPAPAPAPPRGRGSRGRAPADEAGYERYDGDPRDADRDDGYGDGYDDNDGYDEAPGRGGSRRAGAARSGGSRSGGGSRRAGAPVAAGAGGAALPLGPRLGMGFAIGAVPALVIAFLCGMLSSGGSSRSIAGVTLNSQLLSLSALAIPAMILIIGGLLRWRQLNPLGLTWGFAVVSGLSWLALLFAAQVKNVIPHLTPLVTVPLVTGAAVAAAAYLTDENTTPTGRYACLAAVIASHIGIVAIVVTIVLA</sequence>
<evidence type="ECO:0000313" key="4">
    <source>
        <dbReference type="Proteomes" id="UP000730482"/>
    </source>
</evidence>
<comment type="caution">
    <text evidence="3">The sequence shown here is derived from an EMBL/GenBank/DDBJ whole genome shotgun (WGS) entry which is preliminary data.</text>
</comment>
<feature type="compositionally biased region" description="Low complexity" evidence="1">
    <location>
        <begin position="66"/>
        <end position="87"/>
    </location>
</feature>
<evidence type="ECO:0000256" key="1">
    <source>
        <dbReference type="SAM" id="MobiDB-lite"/>
    </source>
</evidence>
<evidence type="ECO:0000256" key="2">
    <source>
        <dbReference type="SAM" id="Phobius"/>
    </source>
</evidence>
<reference evidence="3 4" key="1">
    <citation type="submission" date="2020-02" db="EMBL/GenBank/DDBJ databases">
        <title>Acidophilic actinobacteria isolated from forest soil.</title>
        <authorList>
            <person name="Golinska P."/>
        </authorList>
    </citation>
    <scope>NUCLEOTIDE SEQUENCE [LARGE SCALE GENOMIC DNA]</scope>
    <source>
        <strain evidence="3 4">NL8</strain>
    </source>
</reference>
<dbReference type="Proteomes" id="UP000730482">
    <property type="component" value="Unassembled WGS sequence"/>
</dbReference>
<dbReference type="RefSeq" id="WP_212008592.1">
    <property type="nucleotide sequence ID" value="NZ_JAAFYZ010000021.1"/>
</dbReference>
<feature type="transmembrane region" description="Helical" evidence="2">
    <location>
        <begin position="253"/>
        <end position="275"/>
    </location>
</feature>
<keyword evidence="2" id="KW-0812">Transmembrane</keyword>
<feature type="transmembrane region" description="Helical" evidence="2">
    <location>
        <begin position="186"/>
        <end position="208"/>
    </location>
</feature>
<feature type="transmembrane region" description="Helical" evidence="2">
    <location>
        <begin position="228"/>
        <end position="246"/>
    </location>
</feature>
<feature type="transmembrane region" description="Helical" evidence="2">
    <location>
        <begin position="281"/>
        <end position="302"/>
    </location>
</feature>
<protein>
    <recommendedName>
        <fullName evidence="5">Integral membrane protein</fullName>
    </recommendedName>
</protein>
<organism evidence="3 4">
    <name type="scientific">Catenulispora pinistramenti</name>
    <dbReference type="NCBI Taxonomy" id="2705254"/>
    <lineage>
        <taxon>Bacteria</taxon>
        <taxon>Bacillati</taxon>
        <taxon>Actinomycetota</taxon>
        <taxon>Actinomycetes</taxon>
        <taxon>Catenulisporales</taxon>
        <taxon>Catenulisporaceae</taxon>
        <taxon>Catenulispora</taxon>
    </lineage>
</organism>
<feature type="region of interest" description="Disordered" evidence="1">
    <location>
        <begin position="1"/>
        <end position="170"/>
    </location>
</feature>
<keyword evidence="2" id="KW-1133">Transmembrane helix</keyword>
<feature type="transmembrane region" description="Helical" evidence="2">
    <location>
        <begin position="314"/>
        <end position="335"/>
    </location>
</feature>
<proteinExistence type="predicted"/>
<evidence type="ECO:0000313" key="3">
    <source>
        <dbReference type="EMBL" id="MBS2546985.1"/>
    </source>
</evidence>
<feature type="compositionally biased region" description="Basic and acidic residues" evidence="1">
    <location>
        <begin position="48"/>
        <end position="59"/>
    </location>
</feature>
<keyword evidence="4" id="KW-1185">Reference proteome</keyword>
<feature type="compositionally biased region" description="Basic and acidic residues" evidence="1">
    <location>
        <begin position="105"/>
        <end position="127"/>
    </location>
</feature>